<feature type="domain" description="Peptidase A2" evidence="8">
    <location>
        <begin position="1074"/>
        <end position="1087"/>
    </location>
</feature>
<feature type="repeat" description="ANK" evidence="6">
    <location>
        <begin position="1198"/>
        <end position="1230"/>
    </location>
</feature>
<sequence>MSESVSSSSSTAPSDRDGSSSPAPGPDSVAPEADGYDEYMTGDETAKLPEYGAEGLSVLWEAHDGGNSGLKSTLPVRDFDIVIVHGLHGARRPPWKNPGSGDSGWVHDLGRQSGRKAMSFGYDALNMLSGERTWRSIRRISTRLLDDLKRERASAAKRRPIMFVAHDIGGIIVKDALTYAGLYPALYADIFDYTRLLIFYGCPHQSVDRLDMEDRLSRFLLSHFDWNAPQLQGTLASARGLTTAVLDINHSFIDSKHVYRSHVISVYNDSNESQIDKVFDCFSGTLSVPFEKRIAGGISQREDMESIEPHLVKIHAQIYPDDGTIAQERTLLSIARPTAALTTADVEDHPFHWLGENETYKSWSQQNVPQVLYLHGSSGIRQAAEFAFYDLDNTLRGKQDVNEIVLYFTFDRHDIRHDTTEDMLTTFLAQIICHNPTLSESVRNQFHRLAIDRSWSDYDLLTWFEYYRVRGQVDGVSCVINCFEECEEKSRKDFLDLVTKLSQTHERPWRIIVTSRERGALSEELKDWPSIDLDSATSSSKELDGHDSSSLWMTSAKHLFRVRPELKENQAVQPELVKISQLDPYIRDLVLAQVSRHSLWPRKETVESILGPLSGLSISKIVDRVIAAIPKQDRTIAFRALGWIICAPRPLTVWELGMALFIGSAGDDGQRATPGYGYVESLIAKITEWFAGIIALEIHELRLTGPHFREVIREKGNAMPNWDGDFIKATNQDIADTCLSFLLRPHVRKILEDVYGNGQEKPSIMELPSMSDRCNFCSYAVLYWLDHLQQTPSEPNHSGLLTMFIRSESVPTWSKAYWALANPITRSPEFFPSIYPILTGRGLGDLAEPLRENDEDISAGLVEACLNGFAHVVGDLLNRIRHSELALQQALIAAGSKGDEEVWKLVIHHIRKYHDNFAWPVSLLSRASWLGLTNIVTELLEVGCDPNPLNSIQEATPLHLAARNGHYDVVKVLLDHRADAKYIGQFGRTVLQVATTYVHDDVVELLVKESDVDINARDSDNLTAVYLGSLWGNWKAVETLLKLGADPNIGDLEPGKPQWNPLVCAVEEGHILCVKALLDAGADPNVLGVDGTPIRYAVSAGRIDIVRMLIEKKADLNHERIDPPILMYAINSPRIASAEARLEMVRLLLDNEARLDVVDEDGETPLCRAIRAEDKDNIPLVSYLLGRGVDIEGLSGRWEDTALQVAVDEGNAELLKLLIEKGANVNATPTGREHRGSALHLAVHKPEMLRLLLENGADPTVKNLKMPSVLERAVIANNIESIQLLLDHNAPLEESDRTHQDDWTALLLAAFFGYPQAFRLLADAGADVHAKYGARGHTVLHLAMDEVDSFPACLEYRTPVDVQDINGDTPLHTVRPSTPLEHFKLLVRAGARLDIRNKEGLTPLSNAISRGSPEVAEYLLSKSGTEIVNSVSDIHGTALHIACSHTKLDLVKKLLERDVDVNLAVNSVVGTPLQSAILCINSSATVDRISTAGGGSDDIAAIVDLLISAGADVSAVGGQFGTAVAAAALQGSATLLRNIIEKGGKPDVPDPMGRLPMHLASAHGAEHFGILLDSDGDVLAKDKAGRTALHWAAQGGHVSIVKRILEEAGDEAVDQADNDGWTPLCWAVRGSGTHFAVLSVEKQVDVIKRLLEHGAKVDCTLTGQHKHPIDIARYHSADKEVLDLLDVDDRDNPKQNAKGAKDDQAAEGKDDGADDKREILTRHDDAYCAYCLWNIEGFRYECEMCADLSLCYKCYESRTAFHATHHTFKQIGPEFSSASEVGSHSSSRLPEGTGSGRSDIGSSLVIDDVDADSELEDEDDDDDDNDDDDDDE</sequence>
<feature type="compositionally biased region" description="Acidic residues" evidence="7">
    <location>
        <begin position="1807"/>
        <end position="1832"/>
    </location>
</feature>
<feature type="repeat" description="ANK" evidence="6">
    <location>
        <begin position="1584"/>
        <end position="1616"/>
    </location>
</feature>
<evidence type="ECO:0000256" key="5">
    <source>
        <dbReference type="ARBA" id="ARBA00023043"/>
    </source>
</evidence>
<comment type="caution">
    <text evidence="9">The sequence shown here is derived from an EMBL/GenBank/DDBJ whole genome shotgun (WGS) entry which is preliminary data.</text>
</comment>
<dbReference type="PROSITE" id="PS50088">
    <property type="entry name" value="ANK_REPEAT"/>
    <property type="match status" value="8"/>
</dbReference>
<dbReference type="InterPro" id="IPR036770">
    <property type="entry name" value="Ankyrin_rpt-contain_sf"/>
</dbReference>
<evidence type="ECO:0000256" key="2">
    <source>
        <dbReference type="ARBA" id="ARBA00022737"/>
    </source>
</evidence>
<keyword evidence="10" id="KW-1185">Reference proteome</keyword>
<feature type="repeat" description="ANK" evidence="6">
    <location>
        <begin position="1366"/>
        <end position="1398"/>
    </location>
</feature>
<dbReference type="EMBL" id="JANBVN010000019">
    <property type="protein sequence ID" value="KAJ9161760.1"/>
    <property type="molecule type" value="Genomic_DNA"/>
</dbReference>
<dbReference type="SUPFAM" id="SSF53474">
    <property type="entry name" value="alpha/beta-Hydrolases"/>
    <property type="match status" value="1"/>
</dbReference>
<feature type="region of interest" description="Disordered" evidence="7">
    <location>
        <begin position="1776"/>
        <end position="1832"/>
    </location>
</feature>
<keyword evidence="2" id="KW-0677">Repeat</keyword>
<organism evidence="9 10">
    <name type="scientific">Coniochaeta hoffmannii</name>
    <dbReference type="NCBI Taxonomy" id="91930"/>
    <lineage>
        <taxon>Eukaryota</taxon>
        <taxon>Fungi</taxon>
        <taxon>Dikarya</taxon>
        <taxon>Ascomycota</taxon>
        <taxon>Pezizomycotina</taxon>
        <taxon>Sordariomycetes</taxon>
        <taxon>Sordariomycetidae</taxon>
        <taxon>Coniochaetales</taxon>
        <taxon>Coniochaetaceae</taxon>
        <taxon>Coniochaeta</taxon>
    </lineage>
</organism>
<dbReference type="GO" id="GO:0008270">
    <property type="term" value="F:zinc ion binding"/>
    <property type="evidence" value="ECO:0007669"/>
    <property type="project" value="UniProtKB-KW"/>
</dbReference>
<dbReference type="Gene3D" id="3.30.60.90">
    <property type="match status" value="1"/>
</dbReference>
<dbReference type="PANTHER" id="PTHR24198:SF165">
    <property type="entry name" value="ANKYRIN REPEAT-CONTAINING PROTEIN-RELATED"/>
    <property type="match status" value="1"/>
</dbReference>
<feature type="compositionally biased region" description="Low complexity" evidence="7">
    <location>
        <begin position="1776"/>
        <end position="1787"/>
    </location>
</feature>
<dbReference type="PRINTS" id="PR01415">
    <property type="entry name" value="ANKYRIN"/>
</dbReference>
<dbReference type="GO" id="GO:0006508">
    <property type="term" value="P:proteolysis"/>
    <property type="evidence" value="ECO:0007669"/>
    <property type="project" value="InterPro"/>
</dbReference>
<evidence type="ECO:0000313" key="9">
    <source>
        <dbReference type="EMBL" id="KAJ9161760.1"/>
    </source>
</evidence>
<evidence type="ECO:0000313" key="10">
    <source>
        <dbReference type="Proteomes" id="UP001174691"/>
    </source>
</evidence>
<dbReference type="InterPro" id="IPR056884">
    <property type="entry name" value="NPHP3-like_N"/>
</dbReference>
<feature type="compositionally biased region" description="Low complexity" evidence="7">
    <location>
        <begin position="1"/>
        <end position="31"/>
    </location>
</feature>
<dbReference type="Pfam" id="PF24883">
    <property type="entry name" value="NPHP3_N"/>
    <property type="match status" value="1"/>
</dbReference>
<protein>
    <submittedName>
        <fullName evidence="9">Serine/threonine-protein phosphatase 6 regulatory ankyrin repeat subunit C</fullName>
    </submittedName>
</protein>
<evidence type="ECO:0000256" key="6">
    <source>
        <dbReference type="PROSITE-ProRule" id="PRU00023"/>
    </source>
</evidence>
<evidence type="ECO:0000256" key="7">
    <source>
        <dbReference type="SAM" id="MobiDB-lite"/>
    </source>
</evidence>
<dbReference type="InterPro" id="IPR043145">
    <property type="entry name" value="Znf_ZZ_sf"/>
</dbReference>
<dbReference type="SMART" id="SM00291">
    <property type="entry name" value="ZnF_ZZ"/>
    <property type="match status" value="1"/>
</dbReference>
<dbReference type="GO" id="GO:0004190">
    <property type="term" value="F:aspartic-type endopeptidase activity"/>
    <property type="evidence" value="ECO:0007669"/>
    <property type="project" value="InterPro"/>
</dbReference>
<dbReference type="PROSITE" id="PS01357">
    <property type="entry name" value="ZF_ZZ_1"/>
    <property type="match status" value="1"/>
</dbReference>
<keyword evidence="1" id="KW-0479">Metal-binding</keyword>
<feature type="region of interest" description="Disordered" evidence="7">
    <location>
        <begin position="1688"/>
        <end position="1713"/>
    </location>
</feature>
<dbReference type="Gene3D" id="1.25.40.20">
    <property type="entry name" value="Ankyrin repeat-containing domain"/>
    <property type="match status" value="3"/>
</dbReference>
<gene>
    <name evidence="9" type="ORF">NKR19_g2009</name>
</gene>
<dbReference type="InterPro" id="IPR002110">
    <property type="entry name" value="Ankyrin_rpt"/>
</dbReference>
<evidence type="ECO:0000256" key="4">
    <source>
        <dbReference type="ARBA" id="ARBA00022833"/>
    </source>
</evidence>
<dbReference type="InterPro" id="IPR029058">
    <property type="entry name" value="AB_hydrolase_fold"/>
</dbReference>
<dbReference type="InterPro" id="IPR001995">
    <property type="entry name" value="Peptidase_A2_cat"/>
</dbReference>
<dbReference type="PANTHER" id="PTHR24198">
    <property type="entry name" value="ANKYRIN REPEAT AND PROTEIN KINASE DOMAIN-CONTAINING PROTEIN"/>
    <property type="match status" value="1"/>
</dbReference>
<dbReference type="SUPFAM" id="SSF57850">
    <property type="entry name" value="RING/U-box"/>
    <property type="match status" value="1"/>
</dbReference>
<feature type="repeat" description="ANK" evidence="6">
    <location>
        <begin position="953"/>
        <end position="985"/>
    </location>
</feature>
<evidence type="ECO:0000256" key="1">
    <source>
        <dbReference type="ARBA" id="ARBA00022723"/>
    </source>
</evidence>
<keyword evidence="3" id="KW-0863">Zinc-finger</keyword>
<dbReference type="SUPFAM" id="SSF48403">
    <property type="entry name" value="Ankyrin repeat"/>
    <property type="match status" value="3"/>
</dbReference>
<dbReference type="Pfam" id="PF12796">
    <property type="entry name" value="Ank_2"/>
    <property type="match status" value="6"/>
</dbReference>
<keyword evidence="5 6" id="KW-0040">ANK repeat</keyword>
<evidence type="ECO:0000259" key="8">
    <source>
        <dbReference type="PROSITE" id="PS50175"/>
    </source>
</evidence>
<feature type="repeat" description="ANK" evidence="6">
    <location>
        <begin position="1301"/>
        <end position="1333"/>
    </location>
</feature>
<dbReference type="CDD" id="cd02249">
    <property type="entry name" value="ZZ"/>
    <property type="match status" value="1"/>
</dbReference>
<keyword evidence="4" id="KW-0862">Zinc</keyword>
<dbReference type="SMART" id="SM00248">
    <property type="entry name" value="ANK"/>
    <property type="match status" value="18"/>
</dbReference>
<dbReference type="Proteomes" id="UP001174691">
    <property type="component" value="Unassembled WGS sequence"/>
</dbReference>
<feature type="repeat" description="ANK" evidence="6">
    <location>
        <begin position="1089"/>
        <end position="1121"/>
    </location>
</feature>
<reference evidence="9" key="1">
    <citation type="submission" date="2022-07" db="EMBL/GenBank/DDBJ databases">
        <title>Fungi with potential for degradation of polypropylene.</title>
        <authorList>
            <person name="Gostincar C."/>
        </authorList>
    </citation>
    <scope>NUCLEOTIDE SEQUENCE</scope>
    <source>
        <strain evidence="9">EXF-13287</strain>
    </source>
</reference>
<feature type="compositionally biased region" description="Basic and acidic residues" evidence="7">
    <location>
        <begin position="1699"/>
        <end position="1713"/>
    </location>
</feature>
<dbReference type="InterPro" id="IPR000433">
    <property type="entry name" value="Znf_ZZ"/>
</dbReference>
<name>A0AA38RYU0_9PEZI</name>
<feature type="repeat" description="ANK" evidence="6">
    <location>
        <begin position="1161"/>
        <end position="1196"/>
    </location>
</feature>
<proteinExistence type="predicted"/>
<dbReference type="PROSITE" id="PS50175">
    <property type="entry name" value="ASP_PROT_RETROV"/>
    <property type="match status" value="1"/>
</dbReference>
<evidence type="ECO:0000256" key="3">
    <source>
        <dbReference type="ARBA" id="ARBA00022771"/>
    </source>
</evidence>
<feature type="region of interest" description="Disordered" evidence="7">
    <location>
        <begin position="1"/>
        <end position="39"/>
    </location>
</feature>
<feature type="repeat" description="ANK" evidence="6">
    <location>
        <begin position="1434"/>
        <end position="1466"/>
    </location>
</feature>
<dbReference type="PROSITE" id="PS50297">
    <property type="entry name" value="ANK_REP_REGION"/>
    <property type="match status" value="7"/>
</dbReference>
<accession>A0AA38RYU0</accession>